<organism evidence="2 3">
    <name type="scientific">Astrephomene gubernaculifera</name>
    <dbReference type="NCBI Taxonomy" id="47775"/>
    <lineage>
        <taxon>Eukaryota</taxon>
        <taxon>Viridiplantae</taxon>
        <taxon>Chlorophyta</taxon>
        <taxon>core chlorophytes</taxon>
        <taxon>Chlorophyceae</taxon>
        <taxon>CS clade</taxon>
        <taxon>Chlamydomonadales</taxon>
        <taxon>Astrephomenaceae</taxon>
        <taxon>Astrephomene</taxon>
    </lineage>
</organism>
<evidence type="ECO:0000313" key="2">
    <source>
        <dbReference type="EMBL" id="GFR40701.1"/>
    </source>
</evidence>
<feature type="region of interest" description="Disordered" evidence="1">
    <location>
        <begin position="68"/>
        <end position="131"/>
    </location>
</feature>
<feature type="compositionally biased region" description="Low complexity" evidence="1">
    <location>
        <begin position="68"/>
        <end position="79"/>
    </location>
</feature>
<gene>
    <name evidence="2" type="ORF">Agub_g1292</name>
</gene>
<dbReference type="AlphaFoldDB" id="A0AAD3HHE8"/>
<protein>
    <submittedName>
        <fullName evidence="2">Uncharacterized protein</fullName>
    </submittedName>
</protein>
<name>A0AAD3HHE8_9CHLO</name>
<dbReference type="Proteomes" id="UP001054857">
    <property type="component" value="Unassembled WGS sequence"/>
</dbReference>
<sequence>RPSRARRRGFRPAPVVLEGGRRLWFCTNATTRRQAGFRRSLVALLQLLHTDITRGMVVGAGAAAAAAEAAAPKPEGQEASQHQPPPTTAPTTAPANTMPSPPTAATTCTSPPTAALPPERAPSLPPPPPAAPWDPLSRRCWHPAFAALLAADRISPAQLRSAAAQMRAASRERGGEEQHQAQGGAGGGGLLGTACRPAGLLKRHESCMSCAALSPGGLLRHLQELPWYRGQVVHEEV</sequence>
<comment type="caution">
    <text evidence="2">The sequence shown here is derived from an EMBL/GenBank/DDBJ whole genome shotgun (WGS) entry which is preliminary data.</text>
</comment>
<keyword evidence="3" id="KW-1185">Reference proteome</keyword>
<feature type="compositionally biased region" description="Pro residues" evidence="1">
    <location>
        <begin position="119"/>
        <end position="131"/>
    </location>
</feature>
<accession>A0AAD3HHE8</accession>
<evidence type="ECO:0000313" key="3">
    <source>
        <dbReference type="Proteomes" id="UP001054857"/>
    </source>
</evidence>
<proteinExistence type="predicted"/>
<reference evidence="2 3" key="1">
    <citation type="journal article" date="2021" name="Sci. Rep.">
        <title>Genome sequencing of the multicellular alga Astrephomene provides insights into convergent evolution of germ-soma differentiation.</title>
        <authorList>
            <person name="Yamashita S."/>
            <person name="Yamamoto K."/>
            <person name="Matsuzaki R."/>
            <person name="Suzuki S."/>
            <person name="Yamaguchi H."/>
            <person name="Hirooka S."/>
            <person name="Minakuchi Y."/>
            <person name="Miyagishima S."/>
            <person name="Kawachi M."/>
            <person name="Toyoda A."/>
            <person name="Nozaki H."/>
        </authorList>
    </citation>
    <scope>NUCLEOTIDE SEQUENCE [LARGE SCALE GENOMIC DNA]</scope>
    <source>
        <strain evidence="2 3">NIES-4017</strain>
    </source>
</reference>
<feature type="non-terminal residue" evidence="2">
    <location>
        <position position="1"/>
    </location>
</feature>
<feature type="non-terminal residue" evidence="2">
    <location>
        <position position="237"/>
    </location>
</feature>
<evidence type="ECO:0000256" key="1">
    <source>
        <dbReference type="SAM" id="MobiDB-lite"/>
    </source>
</evidence>
<dbReference type="EMBL" id="BMAR01000001">
    <property type="protein sequence ID" value="GFR40701.1"/>
    <property type="molecule type" value="Genomic_DNA"/>
</dbReference>
<feature type="compositionally biased region" description="Low complexity" evidence="1">
    <location>
        <begin position="89"/>
        <end position="118"/>
    </location>
</feature>